<dbReference type="EMBL" id="CP022521">
    <property type="protein sequence ID" value="ASO22716.1"/>
    <property type="molecule type" value="Genomic_DNA"/>
</dbReference>
<dbReference type="CDD" id="cd12797">
    <property type="entry name" value="M23_peptidase"/>
    <property type="match status" value="1"/>
</dbReference>
<dbReference type="SUPFAM" id="SSF51261">
    <property type="entry name" value="Duplicated hybrid motif"/>
    <property type="match status" value="1"/>
</dbReference>
<evidence type="ECO:0000259" key="2">
    <source>
        <dbReference type="Pfam" id="PF01551"/>
    </source>
</evidence>
<organism evidence="3 4">
    <name type="scientific">Actinoalloteichus hoggarensis</name>
    <dbReference type="NCBI Taxonomy" id="1470176"/>
    <lineage>
        <taxon>Bacteria</taxon>
        <taxon>Bacillati</taxon>
        <taxon>Actinomycetota</taxon>
        <taxon>Actinomycetes</taxon>
        <taxon>Pseudonocardiales</taxon>
        <taxon>Pseudonocardiaceae</taxon>
        <taxon>Actinoalloteichus</taxon>
    </lineage>
</organism>
<sequence length="230" mass="23837">MRGKLVVAAVAAGAFVTAGQSAMLGSERDDHQTVDEVAPLAAGGASASFNGVGGTMPAPEVLPIVQDVTPDATVGQMVKSTQMEVEIVAAEEEAARPKFWVPSVGTFTSGYGLRSFGSRFNENHLGIDIANAIGTPIYAAHDGVVTTAGSASGFGLWVKVQAADGTTTVYGHIDSFSVRPGQVVQAGEQIAVMGNRGDSTGPHLHFEVWAPGTNQKIDPQAWLAERGVYL</sequence>
<feature type="chain" id="PRO_5038748984" evidence="1">
    <location>
        <begin position="23"/>
        <end position="230"/>
    </location>
</feature>
<feature type="signal peptide" evidence="1">
    <location>
        <begin position="1"/>
        <end position="22"/>
    </location>
</feature>
<keyword evidence="3" id="KW-0378">Hydrolase</keyword>
<evidence type="ECO:0000256" key="1">
    <source>
        <dbReference type="SAM" id="SignalP"/>
    </source>
</evidence>
<dbReference type="InterPro" id="IPR050570">
    <property type="entry name" value="Cell_wall_metabolism_enzyme"/>
</dbReference>
<dbReference type="InterPro" id="IPR016047">
    <property type="entry name" value="M23ase_b-sheet_dom"/>
</dbReference>
<evidence type="ECO:0000313" key="3">
    <source>
        <dbReference type="EMBL" id="ASO22716.1"/>
    </source>
</evidence>
<dbReference type="AlphaFoldDB" id="A0A221WAV5"/>
<dbReference type="PANTHER" id="PTHR21666">
    <property type="entry name" value="PEPTIDASE-RELATED"/>
    <property type="match status" value="1"/>
</dbReference>
<dbReference type="Gene3D" id="2.70.70.10">
    <property type="entry name" value="Glucose Permease (Domain IIA)"/>
    <property type="match status" value="1"/>
</dbReference>
<dbReference type="OrthoDB" id="1099523at2"/>
<dbReference type="PANTHER" id="PTHR21666:SF270">
    <property type="entry name" value="MUREIN HYDROLASE ACTIVATOR ENVC"/>
    <property type="match status" value="1"/>
</dbReference>
<proteinExistence type="predicted"/>
<dbReference type="EC" id="3.4.24.-" evidence="3"/>
<dbReference type="Proteomes" id="UP000204221">
    <property type="component" value="Chromosome"/>
</dbReference>
<dbReference type="Pfam" id="PF01551">
    <property type="entry name" value="Peptidase_M23"/>
    <property type="match status" value="1"/>
</dbReference>
<keyword evidence="4" id="KW-1185">Reference proteome</keyword>
<dbReference type="GO" id="GO:0004222">
    <property type="term" value="F:metalloendopeptidase activity"/>
    <property type="evidence" value="ECO:0007669"/>
    <property type="project" value="TreeGrafter"/>
</dbReference>
<evidence type="ECO:0000313" key="4">
    <source>
        <dbReference type="Proteomes" id="UP000204221"/>
    </source>
</evidence>
<feature type="domain" description="M23ase beta-sheet core" evidence="2">
    <location>
        <begin position="123"/>
        <end position="219"/>
    </location>
</feature>
<name>A0A221WAV5_9PSEU</name>
<gene>
    <name evidence="3" type="primary">mepM7</name>
    <name evidence="3" type="ORF">AHOG_25555</name>
</gene>
<dbReference type="KEGG" id="ahg:AHOG_25555"/>
<protein>
    <submittedName>
        <fullName evidence="3">Murein DD-endopeptidase MepM</fullName>
        <ecNumber evidence="3">3.4.24.-</ecNumber>
    </submittedName>
</protein>
<keyword evidence="1" id="KW-0732">Signal</keyword>
<reference evidence="3 4" key="1">
    <citation type="submission" date="2017-07" db="EMBL/GenBank/DDBJ databases">
        <title>Complete genome sequence of Actinoalloteichus hoggarensis DSM 45943, type strain of Actinoalloteichus hoggarensis.</title>
        <authorList>
            <person name="Ruckert C."/>
            <person name="Nouioui I."/>
            <person name="Willmese J."/>
            <person name="van Wezel G."/>
            <person name="Klenk H.-P."/>
            <person name="Kalinowski J."/>
            <person name="Zotchev S.B."/>
        </authorList>
    </citation>
    <scope>NUCLEOTIDE SEQUENCE [LARGE SCALE GENOMIC DNA]</scope>
    <source>
        <strain evidence="3 4">DSM 45943</strain>
    </source>
</reference>
<dbReference type="InterPro" id="IPR011055">
    <property type="entry name" value="Dup_hybrid_motif"/>
</dbReference>
<accession>A0A221WAV5</accession>